<sequence length="126" mass="14444">MVEEELAENIEQLQFIYGRDMRSNRDTNGDGTVDASDVNTGSDGDVDRYDDASITAVNGLSTTDWWSKVVNLRVSLLARSRDQDSSFTDSNTYNLLGYNYSIPSADEKYRRKQYTRLIQIRNRNRS</sequence>
<accession>A0A3B0ZVS8</accession>
<dbReference type="InterPro" id="IPR032092">
    <property type="entry name" value="PilW"/>
</dbReference>
<evidence type="ECO:0000256" key="1">
    <source>
        <dbReference type="SAM" id="MobiDB-lite"/>
    </source>
</evidence>
<evidence type="ECO:0000313" key="2">
    <source>
        <dbReference type="EMBL" id="VAW97598.1"/>
    </source>
</evidence>
<dbReference type="EMBL" id="UOFU01000125">
    <property type="protein sequence ID" value="VAW97598.1"/>
    <property type="molecule type" value="Genomic_DNA"/>
</dbReference>
<organism evidence="2">
    <name type="scientific">hydrothermal vent metagenome</name>
    <dbReference type="NCBI Taxonomy" id="652676"/>
    <lineage>
        <taxon>unclassified sequences</taxon>
        <taxon>metagenomes</taxon>
        <taxon>ecological metagenomes</taxon>
    </lineage>
</organism>
<feature type="region of interest" description="Disordered" evidence="1">
    <location>
        <begin position="21"/>
        <end position="47"/>
    </location>
</feature>
<dbReference type="InterPro" id="IPR018247">
    <property type="entry name" value="EF_Hand_1_Ca_BS"/>
</dbReference>
<dbReference type="Pfam" id="PF16074">
    <property type="entry name" value="PilW"/>
    <property type="match status" value="1"/>
</dbReference>
<reference evidence="2" key="1">
    <citation type="submission" date="2018-06" db="EMBL/GenBank/DDBJ databases">
        <authorList>
            <person name="Zhirakovskaya E."/>
        </authorList>
    </citation>
    <scope>NUCLEOTIDE SEQUENCE</scope>
</reference>
<dbReference type="PROSITE" id="PS00018">
    <property type="entry name" value="EF_HAND_1"/>
    <property type="match status" value="1"/>
</dbReference>
<gene>
    <name evidence="2" type="ORF">MNBD_GAMMA20-749</name>
</gene>
<name>A0A3B0ZVS8_9ZZZZ</name>
<dbReference type="AlphaFoldDB" id="A0A3B0ZVS8"/>
<dbReference type="GO" id="GO:0043683">
    <property type="term" value="P:type IV pilus assembly"/>
    <property type="evidence" value="ECO:0007669"/>
    <property type="project" value="InterPro"/>
</dbReference>
<proteinExistence type="predicted"/>
<protein>
    <submittedName>
        <fullName evidence="2">Uncharacterized protein</fullName>
    </submittedName>
</protein>